<keyword evidence="4" id="KW-1133">Transmembrane helix</keyword>
<keyword evidence="1 6" id="KW-0489">Methyltransferase</keyword>
<dbReference type="PANTHER" id="PTHR13610">
    <property type="entry name" value="METHYLTRANSFERASE DOMAIN-CONTAINING PROTEIN"/>
    <property type="match status" value="1"/>
</dbReference>
<evidence type="ECO:0000259" key="5">
    <source>
        <dbReference type="Pfam" id="PF13649"/>
    </source>
</evidence>
<dbReference type="InterPro" id="IPR029063">
    <property type="entry name" value="SAM-dependent_MTases_sf"/>
</dbReference>
<feature type="domain" description="Methyltransferase" evidence="5">
    <location>
        <begin position="140"/>
        <end position="226"/>
    </location>
</feature>
<proteinExistence type="predicted"/>
<keyword evidence="3" id="KW-0949">S-adenosyl-L-methionine</keyword>
<dbReference type="CDD" id="cd02440">
    <property type="entry name" value="AdoMet_MTases"/>
    <property type="match status" value="1"/>
</dbReference>
<dbReference type="InterPro" id="IPR041698">
    <property type="entry name" value="Methyltransf_25"/>
</dbReference>
<feature type="transmembrane region" description="Helical" evidence="4">
    <location>
        <begin position="71"/>
        <end position="88"/>
    </location>
</feature>
<evidence type="ECO:0000256" key="3">
    <source>
        <dbReference type="ARBA" id="ARBA00022691"/>
    </source>
</evidence>
<feature type="transmembrane region" description="Helical" evidence="4">
    <location>
        <begin position="21"/>
        <end position="40"/>
    </location>
</feature>
<dbReference type="Gene3D" id="3.40.50.150">
    <property type="entry name" value="Vaccinia Virus protein VP39"/>
    <property type="match status" value="1"/>
</dbReference>
<keyword evidence="4" id="KW-0472">Membrane</keyword>
<feature type="transmembrane region" description="Helical" evidence="4">
    <location>
        <begin position="94"/>
        <end position="111"/>
    </location>
</feature>
<name>A0A2G8SZX2_9BURK</name>
<keyword evidence="7" id="KW-1185">Reference proteome</keyword>
<gene>
    <name evidence="6" type="ORF">CR103_13410</name>
</gene>
<dbReference type="GO" id="GO:0016279">
    <property type="term" value="F:protein-lysine N-methyltransferase activity"/>
    <property type="evidence" value="ECO:0007669"/>
    <property type="project" value="InterPro"/>
</dbReference>
<dbReference type="GO" id="GO:0032259">
    <property type="term" value="P:methylation"/>
    <property type="evidence" value="ECO:0007669"/>
    <property type="project" value="UniProtKB-KW"/>
</dbReference>
<dbReference type="InterPro" id="IPR026170">
    <property type="entry name" value="FAM173A/B"/>
</dbReference>
<dbReference type="EMBL" id="PDOB01000020">
    <property type="protein sequence ID" value="PIL39321.1"/>
    <property type="molecule type" value="Genomic_DNA"/>
</dbReference>
<evidence type="ECO:0000256" key="4">
    <source>
        <dbReference type="SAM" id="Phobius"/>
    </source>
</evidence>
<sequence>MSLALQPILRSHLWRSPAVRALLIQCAALPACALVVAILSFMHVDLALGFLALLQGGIAAALCWWRKLAPWWLAIELLFAPALLAGTGLHLPPWIFLAGFIMLLLVYWSTFRTQVPYFPSGKRAWDAVAELLPPGRPLYVIDIGSGLGGLVLDLARRRPESTFAGIELAPLPWLVSRLRAALVGNNVRFAHGDYEQLDLGDYDVVFAYLSPAAMDALWRKASAEMRPGSLLLSYEFGIGAEPPDLAIMPTGRGPPLYGWHF</sequence>
<comment type="caution">
    <text evidence="6">The sequence shown here is derived from an EMBL/GenBank/DDBJ whole genome shotgun (WGS) entry which is preliminary data.</text>
</comment>
<keyword evidence="2 6" id="KW-0808">Transferase</keyword>
<reference evidence="6 7" key="1">
    <citation type="submission" date="2017-10" db="EMBL/GenBank/DDBJ databases">
        <title>Massilia psychrophilum sp. nov., a novel purple-pigmented bacterium isolated from Tianshan glacier, Xinjiang Municipality, China.</title>
        <authorList>
            <person name="Wang H."/>
        </authorList>
    </citation>
    <scope>NUCLEOTIDE SEQUENCE [LARGE SCALE GENOMIC DNA]</scope>
    <source>
        <strain evidence="6 7">JCM 30813</strain>
    </source>
</reference>
<dbReference type="Proteomes" id="UP000228593">
    <property type="component" value="Unassembled WGS sequence"/>
</dbReference>
<organism evidence="6 7">
    <name type="scientific">Massilia psychrophila</name>
    <dbReference type="NCBI Taxonomy" id="1603353"/>
    <lineage>
        <taxon>Bacteria</taxon>
        <taxon>Pseudomonadati</taxon>
        <taxon>Pseudomonadota</taxon>
        <taxon>Betaproteobacteria</taxon>
        <taxon>Burkholderiales</taxon>
        <taxon>Oxalobacteraceae</taxon>
        <taxon>Telluria group</taxon>
        <taxon>Massilia</taxon>
    </lineage>
</organism>
<evidence type="ECO:0000256" key="2">
    <source>
        <dbReference type="ARBA" id="ARBA00022679"/>
    </source>
</evidence>
<dbReference type="AlphaFoldDB" id="A0A2G8SZX2"/>
<dbReference type="SUPFAM" id="SSF53335">
    <property type="entry name" value="S-adenosyl-L-methionine-dependent methyltransferases"/>
    <property type="match status" value="1"/>
</dbReference>
<feature type="transmembrane region" description="Helical" evidence="4">
    <location>
        <begin position="46"/>
        <end position="64"/>
    </location>
</feature>
<accession>A0A2G8SZX2</accession>
<evidence type="ECO:0000313" key="6">
    <source>
        <dbReference type="EMBL" id="PIL39321.1"/>
    </source>
</evidence>
<evidence type="ECO:0000256" key="1">
    <source>
        <dbReference type="ARBA" id="ARBA00022603"/>
    </source>
</evidence>
<dbReference type="Pfam" id="PF13649">
    <property type="entry name" value="Methyltransf_25"/>
    <property type="match status" value="1"/>
</dbReference>
<dbReference type="PANTHER" id="PTHR13610:SF9">
    <property type="entry name" value="FI06469P"/>
    <property type="match status" value="1"/>
</dbReference>
<evidence type="ECO:0000313" key="7">
    <source>
        <dbReference type="Proteomes" id="UP000228593"/>
    </source>
</evidence>
<protein>
    <submittedName>
        <fullName evidence="6">SAM-dependent methyltransferase</fullName>
    </submittedName>
</protein>
<keyword evidence="4" id="KW-0812">Transmembrane</keyword>